<reference evidence="1 2" key="1">
    <citation type="submission" date="2019-02" db="EMBL/GenBank/DDBJ databases">
        <authorList>
            <consortium name="Pathogen Informatics"/>
        </authorList>
    </citation>
    <scope>NUCLEOTIDE SEQUENCE [LARGE SCALE GENOMIC DNA]</scope>
    <source>
        <strain evidence="1 2">3012STDY6756503</strain>
    </source>
</reference>
<accession>A0ABD7UZZ5</accession>
<dbReference type="EMBL" id="CAACYD010000005">
    <property type="protein sequence ID" value="VFA82723.1"/>
    <property type="molecule type" value="Genomic_DNA"/>
</dbReference>
<proteinExistence type="predicted"/>
<sequence length="87" mass="9347">MRGRFGAKPRKWVLDRRVPATEGPAPGGVRRRVADRWSRAGSARQASALSAFISHTASAEVSEIWLGLAVAGNVTSKVSSFVSPWGR</sequence>
<protein>
    <submittedName>
        <fullName evidence="1">Uncharacterized protein</fullName>
    </submittedName>
</protein>
<evidence type="ECO:0000313" key="2">
    <source>
        <dbReference type="Proteomes" id="UP000360750"/>
    </source>
</evidence>
<organism evidence="1 2">
    <name type="scientific">Gordonia paraffinivorans</name>
    <dbReference type="NCBI Taxonomy" id="175628"/>
    <lineage>
        <taxon>Bacteria</taxon>
        <taxon>Bacillati</taxon>
        <taxon>Actinomycetota</taxon>
        <taxon>Actinomycetes</taxon>
        <taxon>Mycobacteriales</taxon>
        <taxon>Gordoniaceae</taxon>
        <taxon>Gordonia</taxon>
    </lineage>
</organism>
<evidence type="ECO:0000313" key="1">
    <source>
        <dbReference type="EMBL" id="VFA82723.1"/>
    </source>
</evidence>
<name>A0ABD7UZZ5_9ACTN</name>
<dbReference type="AlphaFoldDB" id="A0ABD7UZZ5"/>
<comment type="caution">
    <text evidence="1">The sequence shown here is derived from an EMBL/GenBank/DDBJ whole genome shotgun (WGS) entry which is preliminary data.</text>
</comment>
<gene>
    <name evidence="1" type="ORF">NCTC8139_01197</name>
</gene>
<dbReference type="Proteomes" id="UP000360750">
    <property type="component" value="Unassembled WGS sequence"/>
</dbReference>